<dbReference type="EMBL" id="PIUM01000040">
    <property type="protein sequence ID" value="PKU21945.1"/>
    <property type="molecule type" value="Genomic_DNA"/>
</dbReference>
<organism evidence="1 2">
    <name type="scientific">Telmatospirillum siberiense</name>
    <dbReference type="NCBI Taxonomy" id="382514"/>
    <lineage>
        <taxon>Bacteria</taxon>
        <taxon>Pseudomonadati</taxon>
        <taxon>Pseudomonadota</taxon>
        <taxon>Alphaproteobacteria</taxon>
        <taxon>Rhodospirillales</taxon>
        <taxon>Rhodospirillaceae</taxon>
        <taxon>Telmatospirillum</taxon>
    </lineage>
</organism>
<name>A0A2N3PNH4_9PROT</name>
<evidence type="ECO:0008006" key="3">
    <source>
        <dbReference type="Google" id="ProtNLM"/>
    </source>
</evidence>
<dbReference type="AlphaFoldDB" id="A0A2N3PNH4"/>
<keyword evidence="2" id="KW-1185">Reference proteome</keyword>
<dbReference type="Pfam" id="PF16932">
    <property type="entry name" value="T4SS_TraI"/>
    <property type="match status" value="1"/>
</dbReference>
<sequence length="241" mass="26768">MCAGPVRRGSGSEPSGIPEQKLEGMRMAAASYGIRGGLARRTWEINKELERQTNRLSGIYNFAPLVIPLPEGGSVIPPVVEDGDQAMSVSGDGTDMKASKKVLRIVRPAHISPIIPNWRVYLVRYWPAPEIPRNELMPQTDEEKAAWSKWVAGGWEIGVRQANDIFRVNTDRLTRDMVGMALYHRLVAQGMIHDLYIDQRERGVTGGGDTLHIGERIVRITAPAQLNPKTGEWSPIILDQP</sequence>
<protein>
    <recommendedName>
        <fullName evidence="3">Type IV secretion system protein DotC</fullName>
    </recommendedName>
</protein>
<evidence type="ECO:0000313" key="2">
    <source>
        <dbReference type="Proteomes" id="UP000233293"/>
    </source>
</evidence>
<reference evidence="2" key="1">
    <citation type="submission" date="2017-12" db="EMBL/GenBank/DDBJ databases">
        <title>Draft genome sequence of Telmatospirillum siberiense 26-4b1T, an acidotolerant peatland alphaproteobacterium potentially involved in sulfur cycling.</title>
        <authorList>
            <person name="Hausmann B."/>
            <person name="Pjevac P."/>
            <person name="Schreck K."/>
            <person name="Herbold C.W."/>
            <person name="Daims H."/>
            <person name="Wagner M."/>
            <person name="Pester M."/>
            <person name="Loy A."/>
        </authorList>
    </citation>
    <scope>NUCLEOTIDE SEQUENCE [LARGE SCALE GENOMIC DNA]</scope>
    <source>
        <strain evidence="2">26-4b1</strain>
    </source>
</reference>
<evidence type="ECO:0000313" key="1">
    <source>
        <dbReference type="EMBL" id="PKU21945.1"/>
    </source>
</evidence>
<accession>A0A2N3PNH4</accession>
<dbReference type="Proteomes" id="UP000233293">
    <property type="component" value="Unassembled WGS sequence"/>
</dbReference>
<proteinExistence type="predicted"/>
<dbReference type="InterPro" id="IPR031618">
    <property type="entry name" value="T4SS_TraI"/>
</dbReference>
<dbReference type="OrthoDB" id="7992122at2"/>
<gene>
    <name evidence="1" type="ORF">CWS72_23875</name>
</gene>
<comment type="caution">
    <text evidence="1">The sequence shown here is derived from an EMBL/GenBank/DDBJ whole genome shotgun (WGS) entry which is preliminary data.</text>
</comment>